<keyword evidence="8" id="KW-1185">Reference proteome</keyword>
<proteinExistence type="predicted"/>
<dbReference type="EMBL" id="MU805948">
    <property type="protein sequence ID" value="KAJ3844726.1"/>
    <property type="molecule type" value="Genomic_DNA"/>
</dbReference>
<evidence type="ECO:0000313" key="7">
    <source>
        <dbReference type="EMBL" id="KAJ3844726.1"/>
    </source>
</evidence>
<keyword evidence="4 5" id="KW-0472">Membrane</keyword>
<evidence type="ECO:0000313" key="8">
    <source>
        <dbReference type="Proteomes" id="UP001163846"/>
    </source>
</evidence>
<evidence type="ECO:0000256" key="4">
    <source>
        <dbReference type="ARBA" id="ARBA00023136"/>
    </source>
</evidence>
<comment type="subcellular location">
    <subcellularLocation>
        <location evidence="1">Membrane</location>
        <topology evidence="1">Multi-pass membrane protein</topology>
    </subcellularLocation>
</comment>
<organism evidence="7 8">
    <name type="scientific">Lentinula raphanica</name>
    <dbReference type="NCBI Taxonomy" id="153919"/>
    <lineage>
        <taxon>Eukaryota</taxon>
        <taxon>Fungi</taxon>
        <taxon>Dikarya</taxon>
        <taxon>Basidiomycota</taxon>
        <taxon>Agaricomycotina</taxon>
        <taxon>Agaricomycetes</taxon>
        <taxon>Agaricomycetidae</taxon>
        <taxon>Agaricales</taxon>
        <taxon>Marasmiineae</taxon>
        <taxon>Omphalotaceae</taxon>
        <taxon>Lentinula</taxon>
    </lineage>
</organism>
<keyword evidence="3 5" id="KW-1133">Transmembrane helix</keyword>
<accession>A0AA38UL29</accession>
<reference evidence="7" key="1">
    <citation type="submission" date="2022-08" db="EMBL/GenBank/DDBJ databases">
        <authorList>
            <consortium name="DOE Joint Genome Institute"/>
            <person name="Min B."/>
            <person name="Riley R."/>
            <person name="Sierra-Patev S."/>
            <person name="Naranjo-Ortiz M."/>
            <person name="Looney B."/>
            <person name="Konkel Z."/>
            <person name="Slot J.C."/>
            <person name="Sakamoto Y."/>
            <person name="Steenwyk J.L."/>
            <person name="Rokas A."/>
            <person name="Carro J."/>
            <person name="Camarero S."/>
            <person name="Ferreira P."/>
            <person name="Molpeceres G."/>
            <person name="Ruiz-Duenas F.J."/>
            <person name="Serrano A."/>
            <person name="Henrissat B."/>
            <person name="Drula E."/>
            <person name="Hughes K.W."/>
            <person name="Mata J.L."/>
            <person name="Ishikawa N.K."/>
            <person name="Vargas-Isla R."/>
            <person name="Ushijima S."/>
            <person name="Smith C.A."/>
            <person name="Ahrendt S."/>
            <person name="Andreopoulos W."/>
            <person name="He G."/>
            <person name="Labutti K."/>
            <person name="Lipzen A."/>
            <person name="Ng V."/>
            <person name="Sandor L."/>
            <person name="Barry K."/>
            <person name="Martinez A.T."/>
            <person name="Xiao Y."/>
            <person name="Gibbons J.G."/>
            <person name="Terashima K."/>
            <person name="Hibbett D.S."/>
            <person name="Grigoriev I.V."/>
        </authorList>
    </citation>
    <scope>NUCLEOTIDE SEQUENCE</scope>
    <source>
        <strain evidence="7">TFB9207</strain>
    </source>
</reference>
<dbReference type="GO" id="GO:0005783">
    <property type="term" value="C:endoplasmic reticulum"/>
    <property type="evidence" value="ECO:0007669"/>
    <property type="project" value="TreeGrafter"/>
</dbReference>
<dbReference type="AlphaFoldDB" id="A0AA38UL29"/>
<dbReference type="InterPro" id="IPR029052">
    <property type="entry name" value="Metallo-depent_PP-like"/>
</dbReference>
<evidence type="ECO:0000256" key="3">
    <source>
        <dbReference type="ARBA" id="ARBA00022989"/>
    </source>
</evidence>
<dbReference type="GO" id="GO:0016020">
    <property type="term" value="C:membrane"/>
    <property type="evidence" value="ECO:0007669"/>
    <property type="project" value="UniProtKB-SubCell"/>
</dbReference>
<feature type="transmembrane region" description="Helical" evidence="5">
    <location>
        <begin position="494"/>
        <end position="511"/>
    </location>
</feature>
<dbReference type="GO" id="GO:0016787">
    <property type="term" value="F:hydrolase activity"/>
    <property type="evidence" value="ECO:0007669"/>
    <property type="project" value="InterPro"/>
</dbReference>
<protein>
    <submittedName>
        <fullName evidence="7">Metallo-dependent phosphatase-like protein</fullName>
    </submittedName>
</protein>
<dbReference type="PANTHER" id="PTHR13315">
    <property type="entry name" value="METALLO PHOSPHOESTERASE RELATED"/>
    <property type="match status" value="1"/>
</dbReference>
<dbReference type="Pfam" id="PF00149">
    <property type="entry name" value="Metallophos"/>
    <property type="match status" value="1"/>
</dbReference>
<evidence type="ECO:0000256" key="1">
    <source>
        <dbReference type="ARBA" id="ARBA00004141"/>
    </source>
</evidence>
<dbReference type="Proteomes" id="UP001163846">
    <property type="component" value="Unassembled WGS sequence"/>
</dbReference>
<dbReference type="SUPFAM" id="SSF56300">
    <property type="entry name" value="Metallo-dependent phosphatases"/>
    <property type="match status" value="1"/>
</dbReference>
<dbReference type="InterPro" id="IPR004843">
    <property type="entry name" value="Calcineurin-like_PHP"/>
</dbReference>
<evidence type="ECO:0000256" key="5">
    <source>
        <dbReference type="SAM" id="Phobius"/>
    </source>
</evidence>
<sequence>MPLSFKSSKGRVVIVCLRALWVCVTLWYEYAVFRYSAGKCTWADMDTSLQDQKHVLLVADPQIIDHHSYPGRPALLKYLSQLIVDLNLRKNWQAALRSAPDVVFFLGDYMDSGRNVMSDAEYERYVKRFRQIFSMPSEIPAYFIPGNHDVGLQPSTMFSPHARTRYTSRFGPLNSHVSIANHTFVLIDAPGLVEEDYKRHGLGRTYAEWKPDREGTISFVKSFAAKGITEPTILLSHIPLSRPEGSNCGPLRERGTIRRGVGVGYQNTLGKDSSTFLLEHVQPTLIFSGDDHDYCEYTHTSSTGSRIREVTVKSLSMAMGIKKPGYQMLTIIPPGGPTSSYSDSPCFLPDQLGIYLDVYIPLALGSLLVVLVLCIIRGRHHRQWKFRPLVTKRRSRESIRLLKPQHLRRLTRTRIVTDDYEFTLDDSDTDQKLPLPASATVPAPPKKRKILITLFSPIQRLSQLVSLRSFTRAVITSNRRGSFLGEFLRDVRDVAVFPLGMIILISLWTSLDL</sequence>
<name>A0AA38UL29_9AGAR</name>
<dbReference type="Gene3D" id="3.60.21.10">
    <property type="match status" value="1"/>
</dbReference>
<feature type="transmembrane region" description="Helical" evidence="5">
    <location>
        <begin position="352"/>
        <end position="376"/>
    </location>
</feature>
<gene>
    <name evidence="7" type="ORF">F5878DRAFT_525319</name>
</gene>
<evidence type="ECO:0000259" key="6">
    <source>
        <dbReference type="Pfam" id="PF00149"/>
    </source>
</evidence>
<dbReference type="PANTHER" id="PTHR13315:SF4">
    <property type="entry name" value="METALLOPHOSPHOESTERASE, ISOFORM E"/>
    <property type="match status" value="1"/>
</dbReference>
<dbReference type="GO" id="GO:0006506">
    <property type="term" value="P:GPI anchor biosynthetic process"/>
    <property type="evidence" value="ECO:0007669"/>
    <property type="project" value="InterPro"/>
</dbReference>
<keyword evidence="2 5" id="KW-0812">Transmembrane</keyword>
<dbReference type="InterPro" id="IPR033308">
    <property type="entry name" value="PGAP5/Cdc1/Ted1"/>
</dbReference>
<evidence type="ECO:0000256" key="2">
    <source>
        <dbReference type="ARBA" id="ARBA00022692"/>
    </source>
</evidence>
<comment type="caution">
    <text evidence="7">The sequence shown here is derived from an EMBL/GenBank/DDBJ whole genome shotgun (WGS) entry which is preliminary data.</text>
</comment>
<feature type="domain" description="Calcineurin-like phosphoesterase" evidence="6">
    <location>
        <begin position="56"/>
        <end position="294"/>
    </location>
</feature>